<dbReference type="Proteomes" id="UP000283576">
    <property type="component" value="Unassembled WGS sequence"/>
</dbReference>
<dbReference type="Proteomes" id="UP000255277">
    <property type="component" value="Unassembled WGS sequence"/>
</dbReference>
<keyword evidence="6" id="KW-1185">Reference proteome</keyword>
<dbReference type="Pfam" id="PF01674">
    <property type="entry name" value="Lipase_2"/>
    <property type="match status" value="1"/>
</dbReference>
<dbReference type="InterPro" id="IPR002918">
    <property type="entry name" value="Lipase_EstA/Esterase_EstB"/>
</dbReference>
<dbReference type="Gene3D" id="3.40.50.1820">
    <property type="entry name" value="alpha/beta hydrolase"/>
    <property type="match status" value="1"/>
</dbReference>
<dbReference type="GO" id="GO:0004806">
    <property type="term" value="F:triacylglycerol lipase activity"/>
    <property type="evidence" value="ECO:0007669"/>
    <property type="project" value="UniProtKB-EC"/>
</dbReference>
<keyword evidence="3" id="KW-0378">Hydrolase</keyword>
<dbReference type="EMBL" id="BKAX01000001">
    <property type="protein sequence ID" value="GEQ04601.1"/>
    <property type="molecule type" value="Genomic_DNA"/>
</dbReference>
<dbReference type="GeneID" id="93845806"/>
<evidence type="ECO:0000313" key="1">
    <source>
        <dbReference type="EMBL" id="GEQ04601.1"/>
    </source>
</evidence>
<gene>
    <name evidence="3" type="primary">estB_2</name>
    <name evidence="1" type="synonym">estB_1</name>
    <name evidence="2" type="ORF">BUZ01_10475</name>
    <name evidence="3" type="ORF">NCTC12195_01620</name>
    <name evidence="1" type="ORF">SGA02_04290</name>
</gene>
<dbReference type="GO" id="GO:0016042">
    <property type="term" value="P:lipid catabolic process"/>
    <property type="evidence" value="ECO:0007669"/>
    <property type="project" value="InterPro"/>
</dbReference>
<dbReference type="EMBL" id="UHDK01000001">
    <property type="protein sequence ID" value="SUM32179.1"/>
    <property type="molecule type" value="Genomic_DNA"/>
</dbReference>
<dbReference type="PANTHER" id="PTHR32015">
    <property type="entry name" value="FASTING INDUCED LIPASE"/>
    <property type="match status" value="1"/>
</dbReference>
<dbReference type="OrthoDB" id="503948at2"/>
<dbReference type="AlphaFoldDB" id="A0A2T4SVQ5"/>
<evidence type="ECO:0000313" key="6">
    <source>
        <dbReference type="Proteomes" id="UP000321057"/>
    </source>
</evidence>
<dbReference type="EMBL" id="QXRZ01000006">
    <property type="protein sequence ID" value="RIL42192.1"/>
    <property type="molecule type" value="Genomic_DNA"/>
</dbReference>
<reference evidence="3 4" key="2">
    <citation type="submission" date="2018-06" db="EMBL/GenBank/DDBJ databases">
        <authorList>
            <consortium name="Pathogen Informatics"/>
            <person name="Doyle S."/>
        </authorList>
    </citation>
    <scope>NUCLEOTIDE SEQUENCE [LARGE SCALE GENOMIC DNA]</scope>
    <source>
        <strain evidence="3 4">NCTC12195</strain>
    </source>
</reference>
<protein>
    <submittedName>
        <fullName evidence="2">Alpha/beta fold hydrolase</fullName>
    </submittedName>
    <submittedName>
        <fullName evidence="1 3">Extracellular esterase EstB</fullName>
        <ecNumber evidence="3">3.1.1.3</ecNumber>
    </submittedName>
</protein>
<evidence type="ECO:0000313" key="5">
    <source>
        <dbReference type="Proteomes" id="UP000283576"/>
    </source>
</evidence>
<evidence type="ECO:0000313" key="2">
    <source>
        <dbReference type="EMBL" id="RIL42192.1"/>
    </source>
</evidence>
<name>A0A2T4SVQ5_STAGA</name>
<reference evidence="2 5" key="1">
    <citation type="journal article" date="2016" name="Front. Microbiol.">
        <title>Comprehensive Phylogenetic Analysis of Bovine Non-aureus Staphylococci Species Based on Whole-Genome Sequencing.</title>
        <authorList>
            <person name="Naushad S."/>
            <person name="Barkema H.W."/>
            <person name="Luby C."/>
            <person name="Condas L.A."/>
            <person name="Nobrega D.B."/>
            <person name="Carson D.A."/>
            <person name="De Buck J."/>
        </authorList>
    </citation>
    <scope>NUCLEOTIDE SEQUENCE [LARGE SCALE GENOMIC DNA]</scope>
    <source>
        <strain evidence="2 5">SNUC 1388</strain>
    </source>
</reference>
<evidence type="ECO:0000313" key="3">
    <source>
        <dbReference type="EMBL" id="SUM32179.1"/>
    </source>
</evidence>
<dbReference type="SUPFAM" id="SSF53474">
    <property type="entry name" value="alpha/beta-Hydrolases"/>
    <property type="match status" value="1"/>
</dbReference>
<sequence>MKKKIIILAMIFGLIFTIFPGGNRNVKASTHHNPVVFVHGIGGASNNFDKIESYLAANGWDKHQFYGINFQNNEGYISKDSPQLKRFVDQVLQKSGSQKVDIVAHSMGGATTLNYIKHLGGGNKVDNVITLGGANGLTTNTAYTGTDARHKILYTSIYSSTDCVVDSQLSYLAGGKNIQVSGISHLGLLNNSKVKSYIKQGLNGDGVNTNLKLNSKRTQKGIVSFFNFISFNISSHSLSDN</sequence>
<dbReference type="Proteomes" id="UP000321057">
    <property type="component" value="Unassembled WGS sequence"/>
</dbReference>
<dbReference type="PANTHER" id="PTHR32015:SF1">
    <property type="entry name" value="LIPASE"/>
    <property type="match status" value="1"/>
</dbReference>
<reference evidence="1 6" key="3">
    <citation type="submission" date="2019-07" db="EMBL/GenBank/DDBJ databases">
        <title>Whole genome shotgun sequence of Staphylococcus gallinarum NBRC 109767.</title>
        <authorList>
            <person name="Hosoyama A."/>
            <person name="Uohara A."/>
            <person name="Ohji S."/>
            <person name="Ichikawa N."/>
        </authorList>
    </citation>
    <scope>NUCLEOTIDE SEQUENCE [LARGE SCALE GENOMIC DNA]</scope>
    <source>
        <strain evidence="1 6">NBRC 109767</strain>
    </source>
</reference>
<proteinExistence type="predicted"/>
<dbReference type="InterPro" id="IPR029058">
    <property type="entry name" value="AB_hydrolase_fold"/>
</dbReference>
<accession>A0A2T4SVQ5</accession>
<evidence type="ECO:0000313" key="4">
    <source>
        <dbReference type="Proteomes" id="UP000255277"/>
    </source>
</evidence>
<dbReference type="EC" id="3.1.1.3" evidence="3"/>
<organism evidence="3 4">
    <name type="scientific">Staphylococcus gallinarum</name>
    <dbReference type="NCBI Taxonomy" id="1293"/>
    <lineage>
        <taxon>Bacteria</taxon>
        <taxon>Bacillati</taxon>
        <taxon>Bacillota</taxon>
        <taxon>Bacilli</taxon>
        <taxon>Bacillales</taxon>
        <taxon>Staphylococcaceae</taxon>
        <taxon>Staphylococcus</taxon>
    </lineage>
</organism>
<dbReference type="RefSeq" id="WP_071225806.1">
    <property type="nucleotide sequence ID" value="NZ_BKAX01000001.1"/>
</dbReference>